<dbReference type="Proteomes" id="UP000250186">
    <property type="component" value="Unassembled WGS sequence"/>
</dbReference>
<keyword evidence="2" id="KW-1185">Reference proteome</keyword>
<sequence length="160" mass="18649">MRSILRSISDEARNHFISWLGRVGQKNDNGWIKHVIPLINEDWPKERGYRTTTSVKAWIDLLDGTGDNFPAVYDAVKILLVPIETFDHLYYRFTRELAGKDPITLLFPETTLDLMDRIMPPRLTRPSDELQKILGLIEETEPSLIKDSRYLRLIELVEKN</sequence>
<proteinExistence type="predicted"/>
<gene>
    <name evidence="1" type="ORF">AU492_04675</name>
</gene>
<accession>A0ABX9ER76</accession>
<evidence type="ECO:0000313" key="2">
    <source>
        <dbReference type="Proteomes" id="UP000250186"/>
    </source>
</evidence>
<reference evidence="1 2" key="1">
    <citation type="submission" date="2016-02" db="EMBL/GenBank/DDBJ databases">
        <title>Species-wide whole genome sequencing reveals diversity, host range in Lonsdalea quercina.</title>
        <authorList>
            <person name="Li Y."/>
        </authorList>
    </citation>
    <scope>NUCLEOTIDE SEQUENCE [LARGE SCALE GENOMIC DNA]</scope>
    <source>
        <strain evidence="1 2">CFCC 12721</strain>
    </source>
</reference>
<name>A0ABX9ER76_9GAMM</name>
<comment type="caution">
    <text evidence="1">The sequence shown here is derived from an EMBL/GenBank/DDBJ whole genome shotgun (WGS) entry which is preliminary data.</text>
</comment>
<dbReference type="EMBL" id="LUSW01000008">
    <property type="protein sequence ID" value="RAT36089.1"/>
    <property type="molecule type" value="Genomic_DNA"/>
</dbReference>
<protein>
    <submittedName>
        <fullName evidence="1">Uncharacterized protein</fullName>
    </submittedName>
</protein>
<evidence type="ECO:0000313" key="1">
    <source>
        <dbReference type="EMBL" id="RAT36089.1"/>
    </source>
</evidence>
<organism evidence="1 2">
    <name type="scientific">Lonsdalea populi</name>
    <dbReference type="NCBI Taxonomy" id="1172565"/>
    <lineage>
        <taxon>Bacteria</taxon>
        <taxon>Pseudomonadati</taxon>
        <taxon>Pseudomonadota</taxon>
        <taxon>Gammaproteobacteria</taxon>
        <taxon>Enterobacterales</taxon>
        <taxon>Pectobacteriaceae</taxon>
        <taxon>Lonsdalea</taxon>
    </lineage>
</organism>